<organism evidence="2 3">
    <name type="scientific">Flavobacterium profundi</name>
    <dbReference type="NCBI Taxonomy" id="1774945"/>
    <lineage>
        <taxon>Bacteria</taxon>
        <taxon>Pseudomonadati</taxon>
        <taxon>Bacteroidota</taxon>
        <taxon>Flavobacteriia</taxon>
        <taxon>Flavobacteriales</taxon>
        <taxon>Flavobacteriaceae</taxon>
        <taxon>Flavobacterium</taxon>
    </lineage>
</organism>
<dbReference type="RefSeq" id="WP_140999459.1">
    <property type="nucleotide sequence ID" value="NZ_VDCZ01000020.1"/>
</dbReference>
<comment type="caution">
    <text evidence="2">The sequence shown here is derived from an EMBL/GenBank/DDBJ whole genome shotgun (WGS) entry which is preliminary data.</text>
</comment>
<dbReference type="Pfam" id="PF13648">
    <property type="entry name" value="Lipocalin_4"/>
    <property type="match status" value="1"/>
</dbReference>
<evidence type="ECO:0000313" key="3">
    <source>
        <dbReference type="Proteomes" id="UP000431264"/>
    </source>
</evidence>
<dbReference type="OrthoDB" id="1367863at2"/>
<protein>
    <recommendedName>
        <fullName evidence="1">Lipocalin-like domain-containing protein</fullName>
    </recommendedName>
</protein>
<feature type="domain" description="Lipocalin-like" evidence="1">
    <location>
        <begin position="35"/>
        <end position="132"/>
    </location>
</feature>
<reference evidence="3" key="1">
    <citation type="submission" date="2019-05" db="EMBL/GenBank/DDBJ databases">
        <title>Flavobacterium profundi sp. nov., isolated from a deep-sea seamount.</title>
        <authorList>
            <person name="Zhang D.-C."/>
        </authorList>
    </citation>
    <scope>NUCLEOTIDE SEQUENCE [LARGE SCALE GENOMIC DNA]</scope>
    <source>
        <strain evidence="3">TP390</strain>
    </source>
</reference>
<evidence type="ECO:0000259" key="1">
    <source>
        <dbReference type="Pfam" id="PF13648"/>
    </source>
</evidence>
<sequence>MKKIKMNYKMLLIIPFLGISCSSDDSNDSNISAEIFGKWKISSSKYGGNIENLDQCELLETFEFFENNKLDIKEYDQIGYNTNCTEVGSNTLLDYSVVNNVLTYTNPTGGYTGGEFTMKFYIRELSNQNLKLELFYEIDGYGQEGNVPASEIWISNWTKVN</sequence>
<dbReference type="Proteomes" id="UP000431264">
    <property type="component" value="Unassembled WGS sequence"/>
</dbReference>
<proteinExistence type="predicted"/>
<dbReference type="EMBL" id="WQLW01000020">
    <property type="protein sequence ID" value="MVO11041.1"/>
    <property type="molecule type" value="Genomic_DNA"/>
</dbReference>
<evidence type="ECO:0000313" key="2">
    <source>
        <dbReference type="EMBL" id="MVO11041.1"/>
    </source>
</evidence>
<dbReference type="InterPro" id="IPR024311">
    <property type="entry name" value="Lipocalin-like"/>
</dbReference>
<keyword evidence="3" id="KW-1185">Reference proteome</keyword>
<dbReference type="PROSITE" id="PS51257">
    <property type="entry name" value="PROKAR_LIPOPROTEIN"/>
    <property type="match status" value="1"/>
</dbReference>
<name>A0A6I4IVY8_9FLAO</name>
<accession>A0A6I4IVY8</accession>
<dbReference type="AlphaFoldDB" id="A0A6I4IVY8"/>
<gene>
    <name evidence="2" type="ORF">GOQ30_17850</name>
</gene>